<feature type="signal peptide" evidence="2">
    <location>
        <begin position="1"/>
        <end position="15"/>
    </location>
</feature>
<evidence type="ECO:0000313" key="5">
    <source>
        <dbReference type="Proteomes" id="UP000837857"/>
    </source>
</evidence>
<keyword evidence="1" id="KW-0472">Membrane</keyword>
<reference evidence="4" key="1">
    <citation type="submission" date="2022-03" db="EMBL/GenBank/DDBJ databases">
        <authorList>
            <person name="Martin H S."/>
        </authorList>
    </citation>
    <scope>NUCLEOTIDE SEQUENCE</scope>
</reference>
<dbReference type="InterPro" id="IPR002656">
    <property type="entry name" value="Acyl_transf_3_dom"/>
</dbReference>
<feature type="transmembrane region" description="Helical" evidence="1">
    <location>
        <begin position="451"/>
        <end position="469"/>
    </location>
</feature>
<evidence type="ECO:0000259" key="3">
    <source>
        <dbReference type="Pfam" id="PF01757"/>
    </source>
</evidence>
<feature type="transmembrane region" description="Helical" evidence="1">
    <location>
        <begin position="344"/>
        <end position="361"/>
    </location>
</feature>
<feature type="chain" id="PRO_5045823208" description="Acyltransferase 3 domain-containing protein" evidence="2">
    <location>
        <begin position="16"/>
        <end position="482"/>
    </location>
</feature>
<keyword evidence="5" id="KW-1185">Reference proteome</keyword>
<feature type="transmembrane region" description="Helical" evidence="1">
    <location>
        <begin position="373"/>
        <end position="395"/>
    </location>
</feature>
<keyword evidence="2" id="KW-0732">Signal</keyword>
<name>A0ABN8HVI1_9NEOP</name>
<feature type="transmembrane region" description="Helical" evidence="1">
    <location>
        <begin position="263"/>
        <end position="281"/>
    </location>
</feature>
<keyword evidence="1" id="KW-1133">Transmembrane helix</keyword>
<evidence type="ECO:0000256" key="2">
    <source>
        <dbReference type="SAM" id="SignalP"/>
    </source>
</evidence>
<gene>
    <name evidence="4" type="ORF">IPOD504_LOCUS3529</name>
</gene>
<feature type="transmembrane region" description="Helical" evidence="1">
    <location>
        <begin position="407"/>
        <end position="430"/>
    </location>
</feature>
<dbReference type="Proteomes" id="UP000837857">
    <property type="component" value="Chromosome 14"/>
</dbReference>
<dbReference type="Pfam" id="PF01757">
    <property type="entry name" value="Acyl_transf_3"/>
    <property type="match status" value="1"/>
</dbReference>
<organism evidence="4 5">
    <name type="scientific">Iphiclides podalirius</name>
    <name type="common">scarce swallowtail</name>
    <dbReference type="NCBI Taxonomy" id="110791"/>
    <lineage>
        <taxon>Eukaryota</taxon>
        <taxon>Metazoa</taxon>
        <taxon>Ecdysozoa</taxon>
        <taxon>Arthropoda</taxon>
        <taxon>Hexapoda</taxon>
        <taxon>Insecta</taxon>
        <taxon>Pterygota</taxon>
        <taxon>Neoptera</taxon>
        <taxon>Endopterygota</taxon>
        <taxon>Lepidoptera</taxon>
        <taxon>Glossata</taxon>
        <taxon>Ditrysia</taxon>
        <taxon>Papilionoidea</taxon>
        <taxon>Papilionidae</taxon>
        <taxon>Papilioninae</taxon>
        <taxon>Iphiclides</taxon>
    </lineage>
</organism>
<evidence type="ECO:0000256" key="1">
    <source>
        <dbReference type="SAM" id="Phobius"/>
    </source>
</evidence>
<dbReference type="PANTHER" id="PTHR11161:SF22">
    <property type="entry name" value="ACYLTRANSFERASE 3 DOMAIN-CONTAINING PROTEIN-RELATED"/>
    <property type="match status" value="1"/>
</dbReference>
<sequence>MLIFLLLLVLQTGSCVIYRLNDSTYYKMPPVFHLDDYAPCLSDPEGVYCMARIVLVSDTPSELLNIIHNYSEHRIKHYNHRNKFLMIFSIKRNWEKLLAPVDDTSPRLKSLKGFNGARTIVTALVITVHSFLPFINDASNTRDVEAIYDNVWYHTFISGTPIVQAFFLLSGFLLAYNIQIKKEKRAVTWQMIPMGIWLRWLRLTPCYALVLAITSTWLRFAGSGPLWHEGVLSEVKDCRRDGWQNLLYINNYFDNTQCMAQCWYLAAEMQLYCLGLFICVLSKTNTARKVVLSLLFIVGVVIPGAVTYIMDLDGVLIVSPETSLNYFVSDSTFNNIYKRGHTNMASYIIGLSMGFIAYHLIDTNFEVGKYKKYLWTYQLLFPSGLLITWMGSIFYRDAPRDPAYVRALSAALIKPIFSIILGLYLLGLIFKCDKINRRLLEWNFWTITSRLTYSAFLLHILVMRTYIGTKDTMMTTLFMHMV</sequence>
<dbReference type="EMBL" id="OW152826">
    <property type="protein sequence ID" value="CAH2042018.1"/>
    <property type="molecule type" value="Genomic_DNA"/>
</dbReference>
<evidence type="ECO:0000313" key="4">
    <source>
        <dbReference type="EMBL" id="CAH2042018.1"/>
    </source>
</evidence>
<proteinExistence type="predicted"/>
<accession>A0ABN8HVI1</accession>
<feature type="transmembrane region" description="Helical" evidence="1">
    <location>
        <begin position="197"/>
        <end position="218"/>
    </location>
</feature>
<feature type="transmembrane region" description="Helical" evidence="1">
    <location>
        <begin position="151"/>
        <end position="176"/>
    </location>
</feature>
<feature type="domain" description="Acyltransferase 3" evidence="3">
    <location>
        <begin position="112"/>
        <end position="466"/>
    </location>
</feature>
<dbReference type="InterPro" id="IPR052728">
    <property type="entry name" value="O2_lipid_transport_reg"/>
</dbReference>
<protein>
    <recommendedName>
        <fullName evidence="3">Acyltransferase 3 domain-containing protein</fullName>
    </recommendedName>
</protein>
<dbReference type="PANTHER" id="PTHR11161">
    <property type="entry name" value="O-ACYLTRANSFERASE"/>
    <property type="match status" value="1"/>
</dbReference>
<feature type="transmembrane region" description="Helical" evidence="1">
    <location>
        <begin position="290"/>
        <end position="310"/>
    </location>
</feature>
<keyword evidence="1" id="KW-0812">Transmembrane</keyword>
<feature type="non-terminal residue" evidence="4">
    <location>
        <position position="1"/>
    </location>
</feature>